<dbReference type="InterPro" id="IPR003024">
    <property type="entry name" value="Na/HCO3_transpt"/>
</dbReference>
<dbReference type="PRINTS" id="PR01231">
    <property type="entry name" value="HCO3TRNSPORT"/>
</dbReference>
<evidence type="ECO:0000256" key="5">
    <source>
        <dbReference type="ARBA" id="ARBA00022692"/>
    </source>
</evidence>
<dbReference type="Pfam" id="PF00955">
    <property type="entry name" value="HCO3_cotransp"/>
    <property type="match status" value="2"/>
</dbReference>
<keyword evidence="7 9" id="KW-0406">Ion transport</keyword>
<dbReference type="PRINTS" id="PR01232">
    <property type="entry name" value="NAHCO3TRSPRT"/>
</dbReference>
<feature type="transmembrane region" description="Helical" evidence="9">
    <location>
        <begin position="952"/>
        <end position="969"/>
    </location>
</feature>
<evidence type="ECO:0000256" key="8">
    <source>
        <dbReference type="ARBA" id="ARBA00023136"/>
    </source>
</evidence>
<evidence type="ECO:0000256" key="7">
    <source>
        <dbReference type="ARBA" id="ARBA00023065"/>
    </source>
</evidence>
<gene>
    <name evidence="14" type="ORF">ElyMa_002089000</name>
</gene>
<feature type="transmembrane region" description="Helical" evidence="9">
    <location>
        <begin position="510"/>
        <end position="531"/>
    </location>
</feature>
<dbReference type="SUPFAM" id="SSF55804">
    <property type="entry name" value="Phoshotransferase/anion transport protein"/>
    <property type="match status" value="1"/>
</dbReference>
<feature type="compositionally biased region" description="Polar residues" evidence="11">
    <location>
        <begin position="64"/>
        <end position="82"/>
    </location>
</feature>
<organism evidence="14 15">
    <name type="scientific">Elysia marginata</name>
    <dbReference type="NCBI Taxonomy" id="1093978"/>
    <lineage>
        <taxon>Eukaryota</taxon>
        <taxon>Metazoa</taxon>
        <taxon>Spiralia</taxon>
        <taxon>Lophotrochozoa</taxon>
        <taxon>Mollusca</taxon>
        <taxon>Gastropoda</taxon>
        <taxon>Heterobranchia</taxon>
        <taxon>Euthyneura</taxon>
        <taxon>Panpulmonata</taxon>
        <taxon>Sacoglossa</taxon>
        <taxon>Placobranchoidea</taxon>
        <taxon>Plakobranchidae</taxon>
        <taxon>Elysia</taxon>
    </lineage>
</organism>
<feature type="domain" description="Bicarbonate transporter-like transmembrane" evidence="12">
    <location>
        <begin position="763"/>
        <end position="1010"/>
    </location>
</feature>
<comment type="subcellular location">
    <subcellularLocation>
        <location evidence="1">Basolateral cell membrane</location>
        <topology evidence="1">Multi-pass membrane protein</topology>
    </subcellularLocation>
    <subcellularLocation>
        <location evidence="9">Membrane</location>
        <topology evidence="9">Multi-pass membrane protein</topology>
    </subcellularLocation>
</comment>
<dbReference type="Gene3D" id="3.40.930.10">
    <property type="entry name" value="Mannitol-specific EII, Chain A"/>
    <property type="match status" value="1"/>
</dbReference>
<evidence type="ECO:0000256" key="1">
    <source>
        <dbReference type="ARBA" id="ARBA00004554"/>
    </source>
</evidence>
<dbReference type="InterPro" id="IPR016152">
    <property type="entry name" value="PTrfase/Anion_transptr"/>
</dbReference>
<feature type="coiled-coil region" evidence="10">
    <location>
        <begin position="1013"/>
        <end position="1041"/>
    </location>
</feature>
<sequence length="1167" mass="131352">MENSNSLPEVTFPQRDFGARREINENVIDTSAAQHRHDSAYIGLRLPKRPRRPHKSRRHHTEKSPTSALTNGNHNFSPASQTPSELIQTLLSEGEDGHHNSHDVFCEMDVLYRHGDIYQWRETARWVKYEEDVEEGGERWSKPHVASLSLHSLFELRSSLTTGACMLDMDAPGISQVADMVLDNLISQKLLEESLRDQVRAALVAQHSFQHQKFSRRKMSTPDGLDGSQPMFRKLSMKRTFSEIGRTFSMKSRGDAQNASMARMGNLQSQPNLEVMNGELPESVSTARLNEHFMRKIPAGAEAANILVGELDCLTYQVVALVRLCEGRNIGDITEVPIPTRFLFILLGPPGSQGKIVEMGRSMSTIMVDEVFREVAYKARNRQDILAGLDEFLDQVTALPPGEWDPKIRIEPPQSVPSQEARKVAKPAAGSPVEEEEEEEESHFDPTLERTGRLFGGLIADVKRKLPWYASDFKDSLHIQCVASIIFLYLATLTPNVTFGGLLGQATDQYMGTMECILAASITGILFALFAGQPLNILGSTGPMLVLEMILFNFCKENELDFLPFRLWIGLWTTLLLLLVVAFDLSALVRYITRFTEESFASLIAVIFIAEAFKKLYGILDVSPVNMDPDAPLNYTCECYPPNLTSEDLPLLLDPAVFATDVGNSSSPVYSVPYLLNVPDNQTWSFLPNLTSASVNWSAINVTSNSSECEALGGTPVTIGCDTPHYVADAFFLSVLLFIGTYMVASSLRNAKTSSFFPTFPSHPERKSWFVNPFSDKNPAWLIFAAVIPALLAVILIFMDQQITAVIVNRKENKLKKGSGYHLDMFVVAICIAICSVVGLPWYVAATVSALAHVMSLKKESECTAPGERPTFLGVRENRMTALMVGILSGLSVLFTTVLQFIPMAVLYGVFLYMGVAALKGMQFIDRILLFFKPAKYQPDTTYLRHVPINRVHIFTLIQLLCLGILWAIKTIKSVSIVFPIMVLGTCFVRKFMDYIFTQRELKWLDDLMPEAAKKANEDAKKKKEEEMANNEEDEALLSETYDKLMDIRVDHNGDKFHNHRHGNRRPSADTERVNISEEMARTGIWLQLKNNSKTALADEETQQQHHHSSRHRKKRHCNGHHHKSHKDRSKKTEEDFPKEDREVQEEDGEKKKTTFYMGEEEDEQKV</sequence>
<feature type="region of interest" description="Disordered" evidence="11">
    <location>
        <begin position="1096"/>
        <end position="1167"/>
    </location>
</feature>
<accession>A0AAV4FFN4</accession>
<evidence type="ECO:0000256" key="2">
    <source>
        <dbReference type="ARBA" id="ARBA00010993"/>
    </source>
</evidence>
<feature type="region of interest" description="Disordered" evidence="11">
    <location>
        <begin position="1053"/>
        <end position="1073"/>
    </location>
</feature>
<keyword evidence="10" id="KW-0175">Coiled coil</keyword>
<protein>
    <recommendedName>
        <fullName evidence="9">Anion exchange protein</fullName>
    </recommendedName>
</protein>
<evidence type="ECO:0000259" key="13">
    <source>
        <dbReference type="Pfam" id="PF07565"/>
    </source>
</evidence>
<proteinExistence type="inferred from homology"/>
<dbReference type="NCBIfam" id="TIGR00834">
    <property type="entry name" value="ae"/>
    <property type="match status" value="1"/>
</dbReference>
<feature type="compositionally biased region" description="Acidic residues" evidence="11">
    <location>
        <begin position="433"/>
        <end position="442"/>
    </location>
</feature>
<keyword evidence="3 9" id="KW-0813">Transport</keyword>
<evidence type="ECO:0000256" key="11">
    <source>
        <dbReference type="SAM" id="MobiDB-lite"/>
    </source>
</evidence>
<feature type="domain" description="Band 3 cytoplasmic" evidence="13">
    <location>
        <begin position="102"/>
        <end position="406"/>
    </location>
</feature>
<dbReference type="GO" id="GO:0008509">
    <property type="term" value="F:monoatomic anion transmembrane transporter activity"/>
    <property type="evidence" value="ECO:0007669"/>
    <property type="project" value="InterPro"/>
</dbReference>
<dbReference type="PANTHER" id="PTHR11453:SF36">
    <property type="entry name" value="ANION EXCHANGE PROTEIN"/>
    <property type="match status" value="1"/>
</dbReference>
<feature type="transmembrane region" description="Helical" evidence="9">
    <location>
        <begin position="567"/>
        <end position="593"/>
    </location>
</feature>
<dbReference type="Gene3D" id="1.10.287.570">
    <property type="entry name" value="Helical hairpin bin"/>
    <property type="match status" value="1"/>
</dbReference>
<feature type="compositionally biased region" description="Basic and acidic residues" evidence="11">
    <location>
        <begin position="1131"/>
        <end position="1142"/>
    </location>
</feature>
<keyword evidence="15" id="KW-1185">Reference proteome</keyword>
<feature type="transmembrane region" description="Helical" evidence="9">
    <location>
        <begin position="820"/>
        <end position="844"/>
    </location>
</feature>
<dbReference type="AlphaFoldDB" id="A0AAV4FFN4"/>
<keyword evidence="5 9" id="KW-0812">Transmembrane</keyword>
<feature type="transmembrane region" description="Helical" evidence="9">
    <location>
        <begin position="780"/>
        <end position="799"/>
    </location>
</feature>
<dbReference type="InterPro" id="IPR011531">
    <property type="entry name" value="HCO3_transpt-like_TM_dom"/>
</dbReference>
<dbReference type="EMBL" id="BMAT01004261">
    <property type="protein sequence ID" value="GFR71165.1"/>
    <property type="molecule type" value="Genomic_DNA"/>
</dbReference>
<evidence type="ECO:0000256" key="4">
    <source>
        <dbReference type="ARBA" id="ARBA00022475"/>
    </source>
</evidence>
<evidence type="ECO:0000259" key="12">
    <source>
        <dbReference type="Pfam" id="PF00955"/>
    </source>
</evidence>
<reference evidence="14 15" key="1">
    <citation type="journal article" date="2021" name="Elife">
        <title>Chloroplast acquisition without the gene transfer in kleptoplastic sea slugs, Plakobranchus ocellatus.</title>
        <authorList>
            <person name="Maeda T."/>
            <person name="Takahashi S."/>
            <person name="Yoshida T."/>
            <person name="Shimamura S."/>
            <person name="Takaki Y."/>
            <person name="Nagai Y."/>
            <person name="Toyoda A."/>
            <person name="Suzuki Y."/>
            <person name="Arimoto A."/>
            <person name="Ishii H."/>
            <person name="Satoh N."/>
            <person name="Nishiyama T."/>
            <person name="Hasebe M."/>
            <person name="Maruyama T."/>
            <person name="Minagawa J."/>
            <person name="Obokata J."/>
            <person name="Shigenobu S."/>
        </authorList>
    </citation>
    <scope>NUCLEOTIDE SEQUENCE [LARGE SCALE GENOMIC DNA]</scope>
</reference>
<dbReference type="PANTHER" id="PTHR11453">
    <property type="entry name" value="ANION EXCHANGE PROTEIN"/>
    <property type="match status" value="1"/>
</dbReference>
<feature type="region of interest" description="Disordered" evidence="11">
    <location>
        <begin position="404"/>
        <end position="446"/>
    </location>
</feature>
<keyword evidence="6 9" id="KW-1133">Transmembrane helix</keyword>
<evidence type="ECO:0000256" key="3">
    <source>
        <dbReference type="ARBA" id="ARBA00022448"/>
    </source>
</evidence>
<feature type="transmembrane region" description="Helical" evidence="9">
    <location>
        <begin position="726"/>
        <end position="745"/>
    </location>
</feature>
<feature type="compositionally biased region" description="Basic residues" evidence="11">
    <location>
        <begin position="1105"/>
        <end position="1130"/>
    </location>
</feature>
<feature type="transmembrane region" description="Helical" evidence="9">
    <location>
        <begin position="482"/>
        <end position="503"/>
    </location>
</feature>
<name>A0AAV4FFN4_9GAST</name>
<comment type="caution">
    <text evidence="14">The sequence shown here is derived from an EMBL/GenBank/DDBJ whole genome shotgun (WGS) entry which is preliminary data.</text>
</comment>
<keyword evidence="8 9" id="KW-0472">Membrane</keyword>
<keyword evidence="4" id="KW-1003">Cell membrane</keyword>
<evidence type="ECO:0000256" key="6">
    <source>
        <dbReference type="ARBA" id="ARBA00022989"/>
    </source>
</evidence>
<feature type="compositionally biased region" description="Basic residues" evidence="11">
    <location>
        <begin position="46"/>
        <end position="61"/>
    </location>
</feature>
<evidence type="ECO:0000256" key="9">
    <source>
        <dbReference type="RuleBase" id="RU362035"/>
    </source>
</evidence>
<dbReference type="InterPro" id="IPR013769">
    <property type="entry name" value="Band3_cytoplasmic_dom"/>
</dbReference>
<feature type="region of interest" description="Disordered" evidence="11">
    <location>
        <begin position="29"/>
        <end position="82"/>
    </location>
</feature>
<evidence type="ECO:0000313" key="15">
    <source>
        <dbReference type="Proteomes" id="UP000762676"/>
    </source>
</evidence>
<feature type="transmembrane region" description="Helical" evidence="9">
    <location>
        <begin position="882"/>
        <end position="913"/>
    </location>
</feature>
<comment type="caution">
    <text evidence="9">Lacks conserved residue(s) required for the propagation of feature annotation.</text>
</comment>
<dbReference type="InterPro" id="IPR003020">
    <property type="entry name" value="HCO3_transpt_euk"/>
</dbReference>
<dbReference type="GO" id="GO:0051453">
    <property type="term" value="P:regulation of intracellular pH"/>
    <property type="evidence" value="ECO:0007669"/>
    <property type="project" value="TreeGrafter"/>
</dbReference>
<feature type="transmembrane region" description="Helical" evidence="9">
    <location>
        <begin position="975"/>
        <end position="993"/>
    </location>
</feature>
<dbReference type="Proteomes" id="UP000762676">
    <property type="component" value="Unassembled WGS sequence"/>
</dbReference>
<dbReference type="GO" id="GO:0008510">
    <property type="term" value="F:sodium:bicarbonate symporter activity"/>
    <property type="evidence" value="ECO:0007669"/>
    <property type="project" value="TreeGrafter"/>
</dbReference>
<dbReference type="GO" id="GO:0005452">
    <property type="term" value="F:solute:inorganic anion antiporter activity"/>
    <property type="evidence" value="ECO:0007669"/>
    <property type="project" value="InterPro"/>
</dbReference>
<dbReference type="GO" id="GO:0016323">
    <property type="term" value="C:basolateral plasma membrane"/>
    <property type="evidence" value="ECO:0007669"/>
    <property type="project" value="UniProtKB-SubCell"/>
</dbReference>
<evidence type="ECO:0000313" key="14">
    <source>
        <dbReference type="EMBL" id="GFR71165.1"/>
    </source>
</evidence>
<feature type="domain" description="Bicarbonate transporter-like transmembrane" evidence="12">
    <location>
        <begin position="453"/>
        <end position="759"/>
    </location>
</feature>
<dbReference type="FunFam" id="1.10.287.570:FF:000001">
    <property type="entry name" value="Anion exchange protein"/>
    <property type="match status" value="1"/>
</dbReference>
<dbReference type="Pfam" id="PF07565">
    <property type="entry name" value="Band_3_cyto"/>
    <property type="match status" value="1"/>
</dbReference>
<evidence type="ECO:0000256" key="10">
    <source>
        <dbReference type="SAM" id="Coils"/>
    </source>
</evidence>
<comment type="similarity">
    <text evidence="2 9">Belongs to the anion exchanger (TC 2.A.31) family.</text>
</comment>